<dbReference type="KEGG" id="pbh:AAW51_3540"/>
<dbReference type="AlphaFoldDB" id="A0A0G3BS43"/>
<dbReference type="Proteomes" id="UP000035352">
    <property type="component" value="Chromosome"/>
</dbReference>
<dbReference type="InterPro" id="IPR029033">
    <property type="entry name" value="His_PPase_superfam"/>
</dbReference>
<reference evidence="1 2" key="1">
    <citation type="submission" date="2015-05" db="EMBL/GenBank/DDBJ databases">
        <authorList>
            <person name="Tang B."/>
            <person name="Yu Y."/>
        </authorList>
    </citation>
    <scope>NUCLEOTIDE SEQUENCE [LARGE SCALE GENOMIC DNA]</scope>
    <source>
        <strain evidence="1 2">DSM 7029</strain>
    </source>
</reference>
<evidence type="ECO:0000313" key="2">
    <source>
        <dbReference type="Proteomes" id="UP000035352"/>
    </source>
</evidence>
<proteinExistence type="predicted"/>
<dbReference type="SUPFAM" id="SSF53254">
    <property type="entry name" value="Phosphoglycerate mutase-like"/>
    <property type="match status" value="1"/>
</dbReference>
<evidence type="ECO:0008006" key="3">
    <source>
        <dbReference type="Google" id="ProtNLM"/>
    </source>
</evidence>
<keyword evidence="2" id="KW-1185">Reference proteome</keyword>
<dbReference type="STRING" id="413882.AAW51_3540"/>
<sequence length="143" mass="15859">MSKIYLVRHGLVDYQSLGLSAQGRAFAERLPSLLPPDVDFLATDVEPRCQETIGPLARHLRLTPKTYAKETFAAGLPLMDAAEAKVAVICYRIESVNPLLLRLGFPPFTQADRDTSYEKILVHINENGRLTLQTLATGQRKPA</sequence>
<dbReference type="RefSeq" id="WP_047195648.1">
    <property type="nucleotide sequence ID" value="NZ_CP011371.1"/>
</dbReference>
<accession>A0A0G3BS43</accession>
<dbReference type="EMBL" id="CP011371">
    <property type="protein sequence ID" value="AKJ30231.1"/>
    <property type="molecule type" value="Genomic_DNA"/>
</dbReference>
<evidence type="ECO:0000313" key="1">
    <source>
        <dbReference type="EMBL" id="AKJ30231.1"/>
    </source>
</evidence>
<gene>
    <name evidence="1" type="ORF">AAW51_3540</name>
</gene>
<organism evidence="1 2">
    <name type="scientific">Caldimonas brevitalea</name>
    <dbReference type="NCBI Taxonomy" id="413882"/>
    <lineage>
        <taxon>Bacteria</taxon>
        <taxon>Pseudomonadati</taxon>
        <taxon>Pseudomonadota</taxon>
        <taxon>Betaproteobacteria</taxon>
        <taxon>Burkholderiales</taxon>
        <taxon>Sphaerotilaceae</taxon>
        <taxon>Caldimonas</taxon>
    </lineage>
</organism>
<name>A0A0G3BS43_9BURK</name>
<protein>
    <recommendedName>
        <fullName evidence="3">Phosphoglycerate mutase</fullName>
    </recommendedName>
</protein>
<dbReference type="OrthoDB" id="5241674at2"/>